<dbReference type="SMART" id="SM00829">
    <property type="entry name" value="PKS_ER"/>
    <property type="match status" value="1"/>
</dbReference>
<evidence type="ECO:0000313" key="2">
    <source>
        <dbReference type="EMBL" id="GES00399.1"/>
    </source>
</evidence>
<name>A0A5M3VW34_9ACTN</name>
<dbReference type="InterPro" id="IPR020843">
    <property type="entry name" value="ER"/>
</dbReference>
<dbReference type="OrthoDB" id="2665481at2"/>
<evidence type="ECO:0000259" key="1">
    <source>
        <dbReference type="SMART" id="SM00829"/>
    </source>
</evidence>
<dbReference type="Pfam" id="PF08240">
    <property type="entry name" value="ADH_N"/>
    <property type="match status" value="1"/>
</dbReference>
<dbReference type="Pfam" id="PF13602">
    <property type="entry name" value="ADH_zinc_N_2"/>
    <property type="match status" value="1"/>
</dbReference>
<dbReference type="SUPFAM" id="SSF51735">
    <property type="entry name" value="NAD(P)-binding Rossmann-fold domains"/>
    <property type="match status" value="1"/>
</dbReference>
<feature type="domain" description="Enoyl reductase (ER)" evidence="1">
    <location>
        <begin position="28"/>
        <end position="356"/>
    </location>
</feature>
<dbReference type="PANTHER" id="PTHR43677:SF4">
    <property type="entry name" value="QUINONE OXIDOREDUCTASE-LIKE PROTEIN 2"/>
    <property type="match status" value="1"/>
</dbReference>
<dbReference type="Proteomes" id="UP000334990">
    <property type="component" value="Unassembled WGS sequence"/>
</dbReference>
<dbReference type="InterPro" id="IPR036291">
    <property type="entry name" value="NAD(P)-bd_dom_sf"/>
</dbReference>
<dbReference type="Gene3D" id="3.90.180.10">
    <property type="entry name" value="Medium-chain alcohol dehydrogenases, catalytic domain"/>
    <property type="match status" value="1"/>
</dbReference>
<organism evidence="2 3">
    <name type="scientific">Acrocarpospora corrugata</name>
    <dbReference type="NCBI Taxonomy" id="35763"/>
    <lineage>
        <taxon>Bacteria</taxon>
        <taxon>Bacillati</taxon>
        <taxon>Actinomycetota</taxon>
        <taxon>Actinomycetes</taxon>
        <taxon>Streptosporangiales</taxon>
        <taxon>Streptosporangiaceae</taxon>
        <taxon>Acrocarpospora</taxon>
    </lineage>
</organism>
<dbReference type="Gene3D" id="3.40.50.720">
    <property type="entry name" value="NAD(P)-binding Rossmann-like Domain"/>
    <property type="match status" value="1"/>
</dbReference>
<dbReference type="InterPro" id="IPR011032">
    <property type="entry name" value="GroES-like_sf"/>
</dbReference>
<keyword evidence="3" id="KW-1185">Reference proteome</keyword>
<dbReference type="SUPFAM" id="SSF50129">
    <property type="entry name" value="GroES-like"/>
    <property type="match status" value="1"/>
</dbReference>
<accession>A0A5M3VW34</accession>
<gene>
    <name evidence="2" type="primary">qor_2</name>
    <name evidence="2" type="ORF">Acor_24630</name>
</gene>
<dbReference type="EMBL" id="BLAD01000044">
    <property type="protein sequence ID" value="GES00399.1"/>
    <property type="molecule type" value="Genomic_DNA"/>
</dbReference>
<proteinExistence type="predicted"/>
<dbReference type="AlphaFoldDB" id="A0A5M3VW34"/>
<dbReference type="InterPro" id="IPR051397">
    <property type="entry name" value="Zn-ADH-like_protein"/>
</dbReference>
<reference evidence="2 3" key="1">
    <citation type="submission" date="2019-10" db="EMBL/GenBank/DDBJ databases">
        <title>Whole genome shotgun sequence of Acrocarpospora corrugata NBRC 13972.</title>
        <authorList>
            <person name="Ichikawa N."/>
            <person name="Kimura A."/>
            <person name="Kitahashi Y."/>
            <person name="Komaki H."/>
            <person name="Oguchi A."/>
        </authorList>
    </citation>
    <scope>NUCLEOTIDE SEQUENCE [LARGE SCALE GENOMIC DNA]</scope>
    <source>
        <strain evidence="2 3">NBRC 13972</strain>
    </source>
</reference>
<dbReference type="GO" id="GO:0016491">
    <property type="term" value="F:oxidoreductase activity"/>
    <property type="evidence" value="ECO:0007669"/>
    <property type="project" value="InterPro"/>
</dbReference>
<dbReference type="RefSeq" id="WP_155336737.1">
    <property type="nucleotide sequence ID" value="NZ_BAAABN010000033.1"/>
</dbReference>
<evidence type="ECO:0000313" key="3">
    <source>
        <dbReference type="Proteomes" id="UP000334990"/>
    </source>
</evidence>
<dbReference type="PANTHER" id="PTHR43677">
    <property type="entry name" value="SHORT-CHAIN DEHYDROGENASE/REDUCTASE"/>
    <property type="match status" value="1"/>
</dbReference>
<comment type="caution">
    <text evidence="2">The sequence shown here is derived from an EMBL/GenBank/DDBJ whole genome shotgun (WGS) entry which is preliminary data.</text>
</comment>
<dbReference type="InterPro" id="IPR013154">
    <property type="entry name" value="ADH-like_N"/>
</dbReference>
<sequence>MARPAALAGDAVRLTPIPTSARRVVLPGLVEPDGLILETGPLDVPGPGQLLLAVEATGISYAEQAMRRGRYFGQPKFPFVPGYDLVGTVLQVGPKVDASLIGARVATLTKTGGWATHAVVEARDSVLVPAGVDPADAETVVVNGVTAWQMLHRAARVQPGQTILVHGANGGVGGILIQLGQHAGIRVIGAASPRHHDALRAAGVEPVDYNDPNLADRVRELSPRGVDAVFDNIGGPMTRVSYGLPAPRGALVCYAIIAGVGDTGGLVLPFVKALSRVLLWNALPNGHRATFYDLWAGHRTRPARFRERLEEDLGHVFALLADGTLKPNIAARYPLEEVAAALTFAESRTVNGKVILLP</sequence>
<dbReference type="CDD" id="cd08273">
    <property type="entry name" value="MDR8"/>
    <property type="match status" value="1"/>
</dbReference>
<protein>
    <submittedName>
        <fullName evidence="2">NADPH:quinone reductase</fullName>
    </submittedName>
</protein>